<accession>A0A1V0S8M8</accession>
<sequence length="1054" mass="125058">MFDIKKIGDNCIGLTTNHIIKRENIFAQLNEKFDCKKMNEMILAGVLDESYNRSMLKYIKYSTKTNKNKNNYIYQNNVSYIIPENGIGRMKAVITKLLNKNNDGNYIKTKKSCVTQSLIWNQVKCYVLKDLYYDVDIVNCQPFILEQLIIKNKLKYEYIKIYNNNRDALFDEMINKLKLERRQIKEIMYQLIFGGGLGKLKHYGFDLSDLPNDIQNLISEINQKTIELLNIYPIYKEEAIKQKGADYWNINGTALSLLLQTEERKILECMYTFFVSEGYEIDCLVFDGLHLRKNKTVNDELLKDCCKFIHKELQYLPTLKIKPFDDIQLENMPVKRKFDLLDKKMLDEVSNLYVNYFDAESICPRDDKKFPFKNIDIFDSKKLKDILLIKARTGDGKTYFLKQVYKHLNANSKKILEGYKKFMTYDDVMNPWDDFDPLDNPDDKIIVDKRNDIKLLSLVSRVSLSNTHEMEFDLINYQKTNDHGLNEVYQLDSIDKFINVNNDFYVLFLDEVASLCSHFNNKMRKMTSNRIKMVQIFKSILNDPNCIQIIGCDDNMNNGTINFIRDLTKRKIHLHINTNKKILDTPVKIYTNLDAIIKDMKKNSLNQKIFCCSNRNQKFFETVVRPIIEEFKLEKDEYIIYSGDYGNRTNGFRSLSQLDEIEEDIDEFEQTINTADWNKIRIRFVFCTPSVLYGLSYDEIKTHAVYGFYFNNGPLDALLANQQINRIRHPRGISLYIEKSVYISFNTLDNAEEFIYSHIPREDDFYSKKHVKIEAAINNLFIYDEYLKSHLNDLFYYLPYLLRIKGYVNISIVADTEDKQKKFSNKEYNEILIKEYNDDVLDGKKLNDVTIKMNKYGFNTRIVKNTEQLLEFEDEVREKVLPIFTNNKHFRCLELYKMKIDKTYLTNLELDNDTKLNKTYSDEYKIKLLDELHIALNVEWFDTKLTEKLLANDKLLESFKVDETLYNRIGHKQRFNIRSGKPNNYLEWVIFLLKRYSMFSLDIIVNKNMNFTYKKKRYNMPEFNINLMDKLNMVVNYPNLIKSKIKDMNDQYLF</sequence>
<dbReference type="InterPro" id="IPR027417">
    <property type="entry name" value="P-loop_NTPase"/>
</dbReference>
<evidence type="ECO:0000313" key="1">
    <source>
        <dbReference type="EMBL" id="ARF08063.1"/>
    </source>
</evidence>
<proteinExistence type="predicted"/>
<organism evidence="1">
    <name type="scientific">Catovirus CTV1</name>
    <dbReference type="NCBI Taxonomy" id="1977631"/>
    <lineage>
        <taxon>Viruses</taxon>
        <taxon>Varidnaviria</taxon>
        <taxon>Bamfordvirae</taxon>
        <taxon>Nucleocytoviricota</taxon>
        <taxon>Megaviricetes</taxon>
        <taxon>Imitervirales</taxon>
        <taxon>Mimiviridae</taxon>
        <taxon>Klosneuvirinae</taxon>
        <taxon>Catovirus</taxon>
    </lineage>
</organism>
<gene>
    <name evidence="1" type="ORF">Catovirus_1_113</name>
</gene>
<name>A0A1V0S8M8_9VIRU</name>
<reference evidence="1" key="1">
    <citation type="journal article" date="2017" name="Science">
        <title>Giant viruses with an expanded complement of translation system components.</title>
        <authorList>
            <person name="Schulz F."/>
            <person name="Yutin N."/>
            <person name="Ivanova N.N."/>
            <person name="Ortega D.R."/>
            <person name="Lee T.K."/>
            <person name="Vierheilig J."/>
            <person name="Daims H."/>
            <person name="Horn M."/>
            <person name="Wagner M."/>
            <person name="Jensen G.J."/>
            <person name="Kyrpides N.C."/>
            <person name="Koonin E.V."/>
            <person name="Woyke T."/>
        </authorList>
    </citation>
    <scope>NUCLEOTIDE SEQUENCE</scope>
    <source>
        <strain evidence="1">CTV1</strain>
    </source>
</reference>
<dbReference type="EMBL" id="KY684083">
    <property type="protein sequence ID" value="ARF08063.1"/>
    <property type="molecule type" value="Genomic_DNA"/>
</dbReference>
<dbReference type="SUPFAM" id="SSF52540">
    <property type="entry name" value="P-loop containing nucleoside triphosphate hydrolases"/>
    <property type="match status" value="1"/>
</dbReference>
<protein>
    <submittedName>
        <fullName evidence="1">Uncharacterized protein</fullName>
    </submittedName>
</protein>